<reference evidence="2 3" key="1">
    <citation type="journal article" date="2013" name="Gut Pathog.">
        <title>Draft genome of Ochrobactrum intermedium strain M86 isolated from non-ulcer dyspeptic individual from India.</title>
        <authorList>
            <person name="Kulkarni G."/>
            <person name="Dhotre D."/>
            <person name="Dharne M."/>
            <person name="Shetty S."/>
            <person name="Chowdhury S."/>
            <person name="Misra V."/>
            <person name="Misra S."/>
            <person name="Patole M."/>
            <person name="Shouche Y."/>
        </authorList>
    </citation>
    <scope>NUCLEOTIDE SEQUENCE [LARGE SCALE GENOMIC DNA]</scope>
    <source>
        <strain evidence="2 3">M86</strain>
    </source>
</reference>
<dbReference type="InterPro" id="IPR006531">
    <property type="entry name" value="Gp5/Vgr_OB"/>
</dbReference>
<comment type="caution">
    <text evidence="2">The sequence shown here is derived from an EMBL/GenBank/DDBJ whole genome shotgun (WGS) entry which is preliminary data.</text>
</comment>
<feature type="domain" description="Gp5/Type VI secretion system Vgr protein OB-fold" evidence="1">
    <location>
        <begin position="23"/>
        <end position="94"/>
    </location>
</feature>
<dbReference type="InterPro" id="IPR013046">
    <property type="entry name" value="GpV/Gp45"/>
</dbReference>
<dbReference type="Pfam" id="PF04717">
    <property type="entry name" value="Phage_base_V"/>
    <property type="match status" value="1"/>
</dbReference>
<gene>
    <name evidence="2" type="ORF">D584_01438</name>
</gene>
<dbReference type="AlphaFoldDB" id="M5JSC4"/>
<dbReference type="PATRIC" id="fig|1234597.4.peg.294"/>
<evidence type="ECO:0000313" key="2">
    <source>
        <dbReference type="EMBL" id="ELT51015.1"/>
    </source>
</evidence>
<evidence type="ECO:0000313" key="3">
    <source>
        <dbReference type="Proteomes" id="UP000011971"/>
    </source>
</evidence>
<dbReference type="NCBIfam" id="TIGR01644">
    <property type="entry name" value="phage_P2_V"/>
    <property type="match status" value="1"/>
</dbReference>
<proteinExistence type="predicted"/>
<evidence type="ECO:0000259" key="1">
    <source>
        <dbReference type="Pfam" id="PF04717"/>
    </source>
</evidence>
<dbReference type="OrthoDB" id="7852340at2"/>
<dbReference type="Gene3D" id="2.40.50.230">
    <property type="entry name" value="Gp5 N-terminal domain"/>
    <property type="match status" value="1"/>
</dbReference>
<dbReference type="RefSeq" id="WP_006470409.1">
    <property type="nucleotide sequence ID" value="NZ_AOGE01000005.1"/>
</dbReference>
<sequence length="157" mass="16885">MKAIIEIAARIADLERRMNSMVRHGTVAEVDPAKGAVRVQIGGTDDKPFLSPWLPYGQVAGALKVHSPPSVGQQMTVMSPTGDFRQAVAMPMTWSDKNASPSKKGDENVLTFGDAKIELRGGEIIVTVPRFLIKCGGTTFELTGNGIHAVASDYQFD</sequence>
<dbReference type="Proteomes" id="UP000011971">
    <property type="component" value="Unassembled WGS sequence"/>
</dbReference>
<organism evidence="2 3">
    <name type="scientific">Brucella intermedia M86</name>
    <dbReference type="NCBI Taxonomy" id="1234597"/>
    <lineage>
        <taxon>Bacteria</taxon>
        <taxon>Pseudomonadati</taxon>
        <taxon>Pseudomonadota</taxon>
        <taxon>Alphaproteobacteria</taxon>
        <taxon>Hyphomicrobiales</taxon>
        <taxon>Brucellaceae</taxon>
        <taxon>Brucella/Ochrobactrum group</taxon>
        <taxon>Brucella</taxon>
    </lineage>
</organism>
<dbReference type="InterPro" id="IPR037026">
    <property type="entry name" value="Vgr_OB-fold_dom_sf"/>
</dbReference>
<protein>
    <submittedName>
        <fullName evidence="2">Phage P2 baseplate assembly protein GPV-like protein</fullName>
    </submittedName>
</protein>
<name>M5JSC4_9HYPH</name>
<accession>M5JSC4</accession>
<dbReference type="EMBL" id="AOGE01000005">
    <property type="protein sequence ID" value="ELT51015.1"/>
    <property type="molecule type" value="Genomic_DNA"/>
</dbReference>